<organism evidence="1 2">
    <name type="scientific">Marinospirillum insulare</name>
    <dbReference type="NCBI Taxonomy" id="217169"/>
    <lineage>
        <taxon>Bacteria</taxon>
        <taxon>Pseudomonadati</taxon>
        <taxon>Pseudomonadota</taxon>
        <taxon>Gammaproteobacteria</taxon>
        <taxon>Oceanospirillales</taxon>
        <taxon>Oceanospirillaceae</taxon>
        <taxon>Marinospirillum</taxon>
    </lineage>
</organism>
<accession>A0ABQ6A4K2</accession>
<proteinExistence type="predicted"/>
<comment type="caution">
    <text evidence="1">The sequence shown here is derived from an EMBL/GenBank/DDBJ whole genome shotgun (WGS) entry which is preliminary data.</text>
</comment>
<dbReference type="EMBL" id="BSOR01000056">
    <property type="protein sequence ID" value="GLR65015.1"/>
    <property type="molecule type" value="Genomic_DNA"/>
</dbReference>
<name>A0ABQ6A4K2_9GAMM</name>
<reference evidence="2" key="1">
    <citation type="journal article" date="2019" name="Int. J. Syst. Evol. Microbiol.">
        <title>The Global Catalogue of Microorganisms (GCM) 10K type strain sequencing project: providing services to taxonomists for standard genome sequencing and annotation.</title>
        <authorList>
            <consortium name="The Broad Institute Genomics Platform"/>
            <consortium name="The Broad Institute Genome Sequencing Center for Infectious Disease"/>
            <person name="Wu L."/>
            <person name="Ma J."/>
        </authorList>
    </citation>
    <scope>NUCLEOTIDE SEQUENCE [LARGE SCALE GENOMIC DNA]</scope>
    <source>
        <strain evidence="2">NBRC 100033</strain>
    </source>
</reference>
<sequence length="53" mass="6037">MISIDGNELPVKKIRNINSNEKVIIAAQPVREKVATELKNKGMIEWEDYIIIA</sequence>
<gene>
    <name evidence="1" type="ORF">GCM10007878_24540</name>
</gene>
<evidence type="ECO:0000313" key="2">
    <source>
        <dbReference type="Proteomes" id="UP001156682"/>
    </source>
</evidence>
<dbReference type="Proteomes" id="UP001156682">
    <property type="component" value="Unassembled WGS sequence"/>
</dbReference>
<evidence type="ECO:0000313" key="1">
    <source>
        <dbReference type="EMBL" id="GLR65015.1"/>
    </source>
</evidence>
<keyword evidence="2" id="KW-1185">Reference proteome</keyword>
<dbReference type="RefSeq" id="WP_160169850.1">
    <property type="nucleotide sequence ID" value="NZ_BSOR01000056.1"/>
</dbReference>
<protein>
    <submittedName>
        <fullName evidence="1">Uncharacterized protein</fullName>
    </submittedName>
</protein>